<dbReference type="Proteomes" id="UP000789572">
    <property type="component" value="Unassembled WGS sequence"/>
</dbReference>
<feature type="coiled-coil region" evidence="1">
    <location>
        <begin position="23"/>
        <end position="82"/>
    </location>
</feature>
<dbReference type="OrthoDB" id="2436976at2759"/>
<dbReference type="EMBL" id="CAJVPJ010002201">
    <property type="protein sequence ID" value="CAG8615419.1"/>
    <property type="molecule type" value="Genomic_DNA"/>
</dbReference>
<accession>A0A9N9GKM3</accession>
<keyword evidence="1" id="KW-0175">Coiled coil</keyword>
<feature type="non-terminal residue" evidence="3">
    <location>
        <position position="1"/>
    </location>
</feature>
<reference evidence="3" key="1">
    <citation type="submission" date="2021-06" db="EMBL/GenBank/DDBJ databases">
        <authorList>
            <person name="Kallberg Y."/>
            <person name="Tangrot J."/>
            <person name="Rosling A."/>
        </authorList>
    </citation>
    <scope>NUCLEOTIDE SEQUENCE</scope>
    <source>
        <strain evidence="3">IA702</strain>
    </source>
</reference>
<comment type="caution">
    <text evidence="3">The sequence shown here is derived from an EMBL/GenBank/DDBJ whole genome shotgun (WGS) entry which is preliminary data.</text>
</comment>
<feature type="region of interest" description="Disordered" evidence="2">
    <location>
        <begin position="115"/>
        <end position="148"/>
    </location>
</feature>
<sequence length="430" mass="47885">SLEERISKLVAENDILRREDTEIKFENNELKAENVKLKQALEEHESRFAKLEQNDKDTAVENAELKVRVAKLEQKQSKTDEKNNFIIKSDDDAKEINQSSVCEAGYPVSNTISTKMKNSNDTPASNISDNTSNSDVAPEQIENSSNITSDSYIIQEKDSRSSTSLIPIENGNTLEEKAIDKFLDSKHRETVRSSLSVKGGQGLIQELFTPEPSLQESNIIQNHVIEISETAGPGKSNIDEASQHLAQLCDKAFDAEDGANRANQEEILCWSIYGKDFRKYRGMLYAKKLRAEKIYILFEKIGHDKIKHIKSYSANSISKLTNNQIQEIINYSCQNVDTDNARHQISSENTEISETAGPGKISSEIKTGNITTPSISLSHTPNSEDKIIEKVESLPETGTKVSISIEPVSAVLEKVPETEGNVGLERQNLV</sequence>
<evidence type="ECO:0000256" key="2">
    <source>
        <dbReference type="SAM" id="MobiDB-lite"/>
    </source>
</evidence>
<dbReference type="AlphaFoldDB" id="A0A9N9GKM3"/>
<gene>
    <name evidence="3" type="ORF">POCULU_LOCUS8157</name>
</gene>
<evidence type="ECO:0000313" key="4">
    <source>
        <dbReference type="Proteomes" id="UP000789572"/>
    </source>
</evidence>
<name>A0A9N9GKM3_9GLOM</name>
<organism evidence="3 4">
    <name type="scientific">Paraglomus occultum</name>
    <dbReference type="NCBI Taxonomy" id="144539"/>
    <lineage>
        <taxon>Eukaryota</taxon>
        <taxon>Fungi</taxon>
        <taxon>Fungi incertae sedis</taxon>
        <taxon>Mucoromycota</taxon>
        <taxon>Glomeromycotina</taxon>
        <taxon>Glomeromycetes</taxon>
        <taxon>Paraglomerales</taxon>
        <taxon>Paraglomeraceae</taxon>
        <taxon>Paraglomus</taxon>
    </lineage>
</organism>
<evidence type="ECO:0000313" key="3">
    <source>
        <dbReference type="EMBL" id="CAG8615419.1"/>
    </source>
</evidence>
<proteinExistence type="predicted"/>
<evidence type="ECO:0000256" key="1">
    <source>
        <dbReference type="SAM" id="Coils"/>
    </source>
</evidence>
<keyword evidence="4" id="KW-1185">Reference proteome</keyword>
<protein>
    <submittedName>
        <fullName evidence="3">3204_t:CDS:1</fullName>
    </submittedName>
</protein>